<feature type="region of interest" description="Disordered" evidence="1">
    <location>
        <begin position="197"/>
        <end position="217"/>
    </location>
</feature>
<sequence>MVKSKKTILFFLSTIPKDFEDKLLYVCLCAFIAVFIIIKIINVFILIQIKNGECATTACPDMTKISFAQLPLSIKIMEISRPLGGTLSLMIFEIIIIIINGKLKKNTKFLIYGSLVICSIKTFISLLEAASNLDSGKYIRKGLTNGLNFTNSFFILIEILILYGIIPLIYYRYRIQLNDNFFNENEKINLLKKSLPENNLKNKGEDSDATTVSDEDK</sequence>
<gene>
    <name evidence="3 5 6" type="ORF">SRAE_2000523300</name>
</gene>
<feature type="transmembrane region" description="Helical" evidence="2">
    <location>
        <begin position="79"/>
        <end position="99"/>
    </location>
</feature>
<feature type="transmembrane region" description="Helical" evidence="2">
    <location>
        <begin position="153"/>
        <end position="171"/>
    </location>
</feature>
<dbReference type="CTD" id="36382986"/>
<evidence type="ECO:0000256" key="1">
    <source>
        <dbReference type="SAM" id="MobiDB-lite"/>
    </source>
</evidence>
<proteinExistence type="predicted"/>
<dbReference type="Proteomes" id="UP000035682">
    <property type="component" value="Unplaced"/>
</dbReference>
<evidence type="ECO:0000313" key="5">
    <source>
        <dbReference type="WBParaSite" id="SRAE_2000523300.1"/>
    </source>
</evidence>
<accession>A0A090LSM4</accession>
<name>A0A090LSM4_STRRB</name>
<dbReference type="WormBase" id="SRAE_2000523300">
    <property type="protein sequence ID" value="SRP11187"/>
    <property type="gene ID" value="WBGene00265493"/>
</dbReference>
<protein>
    <submittedName>
        <fullName evidence="3 5">Uncharacterized protein</fullName>
    </submittedName>
</protein>
<organism evidence="3">
    <name type="scientific">Strongyloides ratti</name>
    <name type="common">Parasitic roundworm</name>
    <dbReference type="NCBI Taxonomy" id="34506"/>
    <lineage>
        <taxon>Eukaryota</taxon>
        <taxon>Metazoa</taxon>
        <taxon>Ecdysozoa</taxon>
        <taxon>Nematoda</taxon>
        <taxon>Chromadorea</taxon>
        <taxon>Rhabditida</taxon>
        <taxon>Tylenchina</taxon>
        <taxon>Panagrolaimomorpha</taxon>
        <taxon>Strongyloidoidea</taxon>
        <taxon>Strongyloididae</taxon>
        <taxon>Strongyloides</taxon>
    </lineage>
</organism>
<dbReference type="AlphaFoldDB" id="A0A090LSM4"/>
<dbReference type="GeneID" id="36382986"/>
<feature type="transmembrane region" description="Helical" evidence="2">
    <location>
        <begin position="23"/>
        <end position="47"/>
    </location>
</feature>
<dbReference type="RefSeq" id="XP_024509805.1">
    <property type="nucleotide sequence ID" value="XM_024644223.1"/>
</dbReference>
<keyword evidence="2" id="KW-1133">Transmembrane helix</keyword>
<keyword evidence="4" id="KW-1185">Reference proteome</keyword>
<dbReference type="EMBL" id="LN609529">
    <property type="protein sequence ID" value="CEF70608.1"/>
    <property type="molecule type" value="Genomic_DNA"/>
</dbReference>
<reference evidence="3 4" key="1">
    <citation type="submission" date="2014-09" db="EMBL/GenBank/DDBJ databases">
        <authorList>
            <person name="Martin A.A."/>
        </authorList>
    </citation>
    <scope>NUCLEOTIDE SEQUENCE</scope>
    <source>
        <strain evidence="4">ED321</strain>
        <strain evidence="3">ED321 Heterogonic</strain>
    </source>
</reference>
<keyword evidence="2" id="KW-0812">Transmembrane</keyword>
<dbReference type="WBParaSite" id="SRAE_2000523300.1">
    <property type="protein sequence ID" value="SRAE_2000523300.1"/>
    <property type="gene ID" value="WBGene00265493"/>
</dbReference>
<evidence type="ECO:0000256" key="2">
    <source>
        <dbReference type="SAM" id="Phobius"/>
    </source>
</evidence>
<keyword evidence="2" id="KW-0472">Membrane</keyword>
<evidence type="ECO:0000313" key="6">
    <source>
        <dbReference type="WormBase" id="SRAE_2000523300"/>
    </source>
</evidence>
<evidence type="ECO:0000313" key="3">
    <source>
        <dbReference type="EMBL" id="CEF70608.1"/>
    </source>
</evidence>
<feature type="transmembrane region" description="Helical" evidence="2">
    <location>
        <begin position="111"/>
        <end position="133"/>
    </location>
</feature>
<reference evidence="5" key="2">
    <citation type="submission" date="2020-12" db="UniProtKB">
        <authorList>
            <consortium name="WormBaseParasite"/>
        </authorList>
    </citation>
    <scope>IDENTIFICATION</scope>
</reference>
<evidence type="ECO:0000313" key="4">
    <source>
        <dbReference type="Proteomes" id="UP000035682"/>
    </source>
</evidence>